<evidence type="ECO:0000256" key="1">
    <source>
        <dbReference type="SAM" id="MobiDB-lite"/>
    </source>
</evidence>
<proteinExistence type="predicted"/>
<gene>
    <name evidence="2" type="ORF">FisN_23Lh113</name>
</gene>
<keyword evidence="3" id="KW-1185">Reference proteome</keyword>
<sequence>MATAACEIGQDLSETNYSYEQNEYQDMGYSYEQNMEYQDMGYSYDQNMEYQDMDYGDSEDYGYGDQSDPPNSSEPVDMGYEYEEDCSPPPEPEKPEPKARRPRRRCSVTKYSLEESAQSGSPEAEMVKNLHAAEMLQKFRQGF</sequence>
<feature type="compositionally biased region" description="Acidic residues" evidence="1">
    <location>
        <begin position="51"/>
        <end position="62"/>
    </location>
</feature>
<dbReference type="Proteomes" id="UP000198406">
    <property type="component" value="Unassembled WGS sequence"/>
</dbReference>
<name>A0A1Z5KML4_FISSO</name>
<comment type="caution">
    <text evidence="2">The sequence shown here is derived from an EMBL/GenBank/DDBJ whole genome shotgun (WGS) entry which is preliminary data.</text>
</comment>
<evidence type="ECO:0000313" key="3">
    <source>
        <dbReference type="Proteomes" id="UP000198406"/>
    </source>
</evidence>
<protein>
    <submittedName>
        <fullName evidence="2">Uncharacterized protein</fullName>
    </submittedName>
</protein>
<feature type="region of interest" description="Disordered" evidence="1">
    <location>
        <begin position="40"/>
        <end position="123"/>
    </location>
</feature>
<dbReference type="EMBL" id="BDSP01000255">
    <property type="protein sequence ID" value="GAX27312.1"/>
    <property type="molecule type" value="Genomic_DNA"/>
</dbReference>
<dbReference type="AlphaFoldDB" id="A0A1Z5KML4"/>
<reference evidence="2 3" key="1">
    <citation type="journal article" date="2015" name="Plant Cell">
        <title>Oil accumulation by the oleaginous diatom Fistulifera solaris as revealed by the genome and transcriptome.</title>
        <authorList>
            <person name="Tanaka T."/>
            <person name="Maeda Y."/>
            <person name="Veluchamy A."/>
            <person name="Tanaka M."/>
            <person name="Abida H."/>
            <person name="Marechal E."/>
            <person name="Bowler C."/>
            <person name="Muto M."/>
            <person name="Sunaga Y."/>
            <person name="Tanaka M."/>
            <person name="Yoshino T."/>
            <person name="Taniguchi T."/>
            <person name="Fukuda Y."/>
            <person name="Nemoto M."/>
            <person name="Matsumoto M."/>
            <person name="Wong P.S."/>
            <person name="Aburatani S."/>
            <person name="Fujibuchi W."/>
        </authorList>
    </citation>
    <scope>NUCLEOTIDE SEQUENCE [LARGE SCALE GENOMIC DNA]</scope>
    <source>
        <strain evidence="2 3">JPCC DA0580</strain>
    </source>
</reference>
<accession>A0A1Z5KML4</accession>
<dbReference type="InParanoid" id="A0A1Z5KML4"/>
<organism evidence="2 3">
    <name type="scientific">Fistulifera solaris</name>
    <name type="common">Oleaginous diatom</name>
    <dbReference type="NCBI Taxonomy" id="1519565"/>
    <lineage>
        <taxon>Eukaryota</taxon>
        <taxon>Sar</taxon>
        <taxon>Stramenopiles</taxon>
        <taxon>Ochrophyta</taxon>
        <taxon>Bacillariophyta</taxon>
        <taxon>Bacillariophyceae</taxon>
        <taxon>Bacillariophycidae</taxon>
        <taxon>Naviculales</taxon>
        <taxon>Naviculaceae</taxon>
        <taxon>Fistulifera</taxon>
    </lineage>
</organism>
<evidence type="ECO:0000313" key="2">
    <source>
        <dbReference type="EMBL" id="GAX27312.1"/>
    </source>
</evidence>